<accession>A0ABW0VVM9</accession>
<name>A0ABW0VVM9_9BACL</name>
<protein>
    <submittedName>
        <fullName evidence="1">Uncharacterized protein</fullName>
    </submittedName>
</protein>
<organism evidence="1 2">
    <name type="scientific">Paenibacillus solisilvae</name>
    <dbReference type="NCBI Taxonomy" id="2486751"/>
    <lineage>
        <taxon>Bacteria</taxon>
        <taxon>Bacillati</taxon>
        <taxon>Bacillota</taxon>
        <taxon>Bacilli</taxon>
        <taxon>Bacillales</taxon>
        <taxon>Paenibacillaceae</taxon>
        <taxon>Paenibacillus</taxon>
    </lineage>
</organism>
<reference evidence="2" key="1">
    <citation type="journal article" date="2019" name="Int. J. Syst. Evol. Microbiol.">
        <title>The Global Catalogue of Microorganisms (GCM) 10K type strain sequencing project: providing services to taxonomists for standard genome sequencing and annotation.</title>
        <authorList>
            <consortium name="The Broad Institute Genomics Platform"/>
            <consortium name="The Broad Institute Genome Sequencing Center for Infectious Disease"/>
            <person name="Wu L."/>
            <person name="Ma J."/>
        </authorList>
    </citation>
    <scope>NUCLEOTIDE SEQUENCE [LARGE SCALE GENOMIC DNA]</scope>
    <source>
        <strain evidence="2">CGMCC 1.3240</strain>
    </source>
</reference>
<dbReference type="Proteomes" id="UP001596047">
    <property type="component" value="Unassembled WGS sequence"/>
</dbReference>
<dbReference type="RefSeq" id="WP_379188036.1">
    <property type="nucleotide sequence ID" value="NZ_JBHSOW010000037.1"/>
</dbReference>
<evidence type="ECO:0000313" key="1">
    <source>
        <dbReference type="EMBL" id="MFC5649508.1"/>
    </source>
</evidence>
<comment type="caution">
    <text evidence="1">The sequence shown here is derived from an EMBL/GenBank/DDBJ whole genome shotgun (WGS) entry which is preliminary data.</text>
</comment>
<sequence length="78" mass="9365">MTNEWYFRDGFYTILASENGDKILDEIVQDFNTHHPDSLIKELTIDMYSLEHHFDELLKFQKRINDYGNLGYNFLLCD</sequence>
<proteinExistence type="predicted"/>
<dbReference type="EMBL" id="JBHSOW010000037">
    <property type="protein sequence ID" value="MFC5649508.1"/>
    <property type="molecule type" value="Genomic_DNA"/>
</dbReference>
<evidence type="ECO:0000313" key="2">
    <source>
        <dbReference type="Proteomes" id="UP001596047"/>
    </source>
</evidence>
<gene>
    <name evidence="1" type="ORF">ACFPYJ_10255</name>
</gene>
<keyword evidence="2" id="KW-1185">Reference proteome</keyword>